<dbReference type="Pfam" id="PF06620">
    <property type="entry name" value="DUF1150"/>
    <property type="match status" value="1"/>
</dbReference>
<dbReference type="AlphaFoldDB" id="A0A1G5PTA6"/>
<sequence length="75" mass="8288">MQATQENTHADDNRLAYVKTVDVAALPQDVQDSAEGHTQLYAVHNDTGEQLALVADRRLAFVLARQNDYTPVAVH</sequence>
<organism evidence="1 2">
    <name type="scientific">Epibacterium ulvae</name>
    <dbReference type="NCBI Taxonomy" id="1156985"/>
    <lineage>
        <taxon>Bacteria</taxon>
        <taxon>Pseudomonadati</taxon>
        <taxon>Pseudomonadota</taxon>
        <taxon>Alphaproteobacteria</taxon>
        <taxon>Rhodobacterales</taxon>
        <taxon>Roseobacteraceae</taxon>
        <taxon>Epibacterium</taxon>
    </lineage>
</organism>
<dbReference type="OrthoDB" id="7205167at2"/>
<dbReference type="RefSeq" id="WP_090215881.1">
    <property type="nucleotide sequence ID" value="NZ_CANLDO010000001.1"/>
</dbReference>
<dbReference type="EMBL" id="FMWG01000002">
    <property type="protein sequence ID" value="SCZ52855.1"/>
    <property type="molecule type" value="Genomic_DNA"/>
</dbReference>
<dbReference type="STRING" id="1156985.SAMN04488118_10253"/>
<name>A0A1G5PTA6_9RHOB</name>
<protein>
    <recommendedName>
        <fullName evidence="3">DUF1150 family protein</fullName>
    </recommendedName>
</protein>
<accession>A0A1G5PTA6</accession>
<reference evidence="1 2" key="1">
    <citation type="submission" date="2016-10" db="EMBL/GenBank/DDBJ databases">
        <authorList>
            <person name="de Groot N.N."/>
        </authorList>
    </citation>
    <scope>NUCLEOTIDE SEQUENCE [LARGE SCALE GENOMIC DNA]</scope>
    <source>
        <strain evidence="1 2">U95</strain>
    </source>
</reference>
<proteinExistence type="predicted"/>
<keyword evidence="2" id="KW-1185">Reference proteome</keyword>
<evidence type="ECO:0000313" key="1">
    <source>
        <dbReference type="EMBL" id="SCZ52855.1"/>
    </source>
</evidence>
<dbReference type="InterPro" id="IPR009531">
    <property type="entry name" value="DUF1150"/>
</dbReference>
<evidence type="ECO:0008006" key="3">
    <source>
        <dbReference type="Google" id="ProtNLM"/>
    </source>
</evidence>
<gene>
    <name evidence="1" type="ORF">SAMN04488118_10253</name>
</gene>
<dbReference type="Proteomes" id="UP000198767">
    <property type="component" value="Unassembled WGS sequence"/>
</dbReference>
<evidence type="ECO:0000313" key="2">
    <source>
        <dbReference type="Proteomes" id="UP000198767"/>
    </source>
</evidence>